<dbReference type="GO" id="GO:0000976">
    <property type="term" value="F:transcription cis-regulatory region binding"/>
    <property type="evidence" value="ECO:0007669"/>
    <property type="project" value="TreeGrafter"/>
</dbReference>
<dbReference type="EMBL" id="JASFZW010000008">
    <property type="protein sequence ID" value="KAK2076809.1"/>
    <property type="molecule type" value="Genomic_DNA"/>
</dbReference>
<dbReference type="InterPro" id="IPR039739">
    <property type="entry name" value="MAG2/RNF10"/>
</dbReference>
<dbReference type="PANTHER" id="PTHR12983">
    <property type="entry name" value="RING FINGER 10 FAMILY MEMBER"/>
    <property type="match status" value="1"/>
</dbReference>
<feature type="compositionally biased region" description="Polar residues" evidence="3">
    <location>
        <begin position="200"/>
        <end position="209"/>
    </location>
</feature>
<dbReference type="Proteomes" id="UP001255856">
    <property type="component" value="Unassembled WGS sequence"/>
</dbReference>
<feature type="region of interest" description="Disordered" evidence="3">
    <location>
        <begin position="157"/>
        <end position="226"/>
    </location>
</feature>
<dbReference type="PANTHER" id="PTHR12983:SF9">
    <property type="entry name" value="E3 UBIQUITIN-PROTEIN LIGASE RNF10"/>
    <property type="match status" value="1"/>
</dbReference>
<dbReference type="GO" id="GO:0045944">
    <property type="term" value="P:positive regulation of transcription by RNA polymerase II"/>
    <property type="evidence" value="ECO:0007669"/>
    <property type="project" value="TreeGrafter"/>
</dbReference>
<reference evidence="4" key="1">
    <citation type="submission" date="2021-01" db="EMBL/GenBank/DDBJ databases">
        <authorList>
            <person name="Eckstrom K.M.E."/>
        </authorList>
    </citation>
    <scope>NUCLEOTIDE SEQUENCE</scope>
    <source>
        <strain evidence="4">UVCC 0001</strain>
    </source>
</reference>
<proteinExistence type="predicted"/>
<comment type="caution">
    <text evidence="4">The sequence shown here is derived from an EMBL/GenBank/DDBJ whole genome shotgun (WGS) entry which is preliminary data.</text>
</comment>
<protein>
    <submittedName>
        <fullName evidence="4">Uncharacterized protein</fullName>
    </submittedName>
</protein>
<accession>A0AAD9IGQ2</accession>
<evidence type="ECO:0000256" key="3">
    <source>
        <dbReference type="SAM" id="MobiDB-lite"/>
    </source>
</evidence>
<dbReference type="AlphaFoldDB" id="A0AAD9IGQ2"/>
<evidence type="ECO:0000313" key="4">
    <source>
        <dbReference type="EMBL" id="KAK2076809.1"/>
    </source>
</evidence>
<keyword evidence="5" id="KW-1185">Reference proteome</keyword>
<evidence type="ECO:0000256" key="2">
    <source>
        <dbReference type="ARBA" id="ARBA00022490"/>
    </source>
</evidence>
<comment type="subcellular location">
    <subcellularLocation>
        <location evidence="1">Cytoplasm</location>
    </subcellularLocation>
</comment>
<gene>
    <name evidence="4" type="ORF">QBZ16_005035</name>
</gene>
<feature type="region of interest" description="Disordered" evidence="3">
    <location>
        <begin position="125"/>
        <end position="144"/>
    </location>
</feature>
<sequence>MLQLDAEIKGRPLPQSLEASIAEIELLQQSELTRKRFPACTELPLGASFAVCELDLAGVVDPQVLDTFGPWLAQRAAKRSQRAKLAARKDRRATRAAATFEQTQAYPQPQAPPPAIDAAGFVQLCEGPSPGTSPVQRPAGPPGGVSYARLTKEGLAATGPTLSGAPVGSEPPPTVELRGVWAASTKGGGAGSRTGAASGPSISDMQPLSVTKKGKKTVLNLGQRRY</sequence>
<name>A0AAD9IGQ2_PROWI</name>
<organism evidence="4 5">
    <name type="scientific">Prototheca wickerhamii</name>
    <dbReference type="NCBI Taxonomy" id="3111"/>
    <lineage>
        <taxon>Eukaryota</taxon>
        <taxon>Viridiplantae</taxon>
        <taxon>Chlorophyta</taxon>
        <taxon>core chlorophytes</taxon>
        <taxon>Trebouxiophyceae</taxon>
        <taxon>Chlorellales</taxon>
        <taxon>Chlorellaceae</taxon>
        <taxon>Prototheca</taxon>
    </lineage>
</organism>
<keyword evidence="2" id="KW-0963">Cytoplasm</keyword>
<evidence type="ECO:0000313" key="5">
    <source>
        <dbReference type="Proteomes" id="UP001255856"/>
    </source>
</evidence>
<evidence type="ECO:0000256" key="1">
    <source>
        <dbReference type="ARBA" id="ARBA00004496"/>
    </source>
</evidence>
<dbReference type="GO" id="GO:0005737">
    <property type="term" value="C:cytoplasm"/>
    <property type="evidence" value="ECO:0007669"/>
    <property type="project" value="UniProtKB-SubCell"/>
</dbReference>